<accession>A0AAV7J9L3</accession>
<gene>
    <name evidence="1" type="ORF">KQX54_020414</name>
</gene>
<evidence type="ECO:0000313" key="1">
    <source>
        <dbReference type="EMBL" id="KAH0568317.1"/>
    </source>
</evidence>
<reference evidence="1 2" key="1">
    <citation type="journal article" date="2021" name="J. Hered.">
        <title>A chromosome-level genome assembly of the parasitoid wasp, Cotesia glomerata (Hymenoptera: Braconidae).</title>
        <authorList>
            <person name="Pinto B.J."/>
            <person name="Weis J.J."/>
            <person name="Gamble T."/>
            <person name="Ode P.J."/>
            <person name="Paul R."/>
            <person name="Zaspel J.M."/>
        </authorList>
    </citation>
    <scope>NUCLEOTIDE SEQUENCE [LARGE SCALE GENOMIC DNA]</scope>
    <source>
        <strain evidence="1">CgM1</strain>
    </source>
</reference>
<organism evidence="1 2">
    <name type="scientific">Cotesia glomerata</name>
    <name type="common">Lepidopteran parasitic wasp</name>
    <name type="synonym">Apanteles glomeratus</name>
    <dbReference type="NCBI Taxonomy" id="32391"/>
    <lineage>
        <taxon>Eukaryota</taxon>
        <taxon>Metazoa</taxon>
        <taxon>Ecdysozoa</taxon>
        <taxon>Arthropoda</taxon>
        <taxon>Hexapoda</taxon>
        <taxon>Insecta</taxon>
        <taxon>Pterygota</taxon>
        <taxon>Neoptera</taxon>
        <taxon>Endopterygota</taxon>
        <taxon>Hymenoptera</taxon>
        <taxon>Apocrita</taxon>
        <taxon>Ichneumonoidea</taxon>
        <taxon>Braconidae</taxon>
        <taxon>Microgastrinae</taxon>
        <taxon>Cotesia</taxon>
    </lineage>
</organism>
<keyword evidence="2" id="KW-1185">Reference proteome</keyword>
<protein>
    <submittedName>
        <fullName evidence="1">Uncharacterized protein</fullName>
    </submittedName>
</protein>
<name>A0AAV7J9L3_COTGL</name>
<dbReference type="Proteomes" id="UP000826195">
    <property type="component" value="Unassembled WGS sequence"/>
</dbReference>
<evidence type="ECO:0000313" key="2">
    <source>
        <dbReference type="Proteomes" id="UP000826195"/>
    </source>
</evidence>
<sequence length="108" mass="11825">MEVRRQFGMISGGLGFSKLSHLCISDDLLLAACMCGDGDQQFTFVEITISDVEKNLKRISTGAVGPDGIPIGYYKLLLPFCLQSIVDLLNASLVSSEFPKQWNSILHT</sequence>
<dbReference type="AlphaFoldDB" id="A0AAV7J9L3"/>
<comment type="caution">
    <text evidence="1">The sequence shown here is derived from an EMBL/GenBank/DDBJ whole genome shotgun (WGS) entry which is preliminary data.</text>
</comment>
<dbReference type="EMBL" id="JAHXZJ010000001">
    <property type="protein sequence ID" value="KAH0568317.1"/>
    <property type="molecule type" value="Genomic_DNA"/>
</dbReference>
<proteinExistence type="predicted"/>